<feature type="transmembrane region" description="Helical" evidence="1">
    <location>
        <begin position="97"/>
        <end position="116"/>
    </location>
</feature>
<dbReference type="PROSITE" id="PS50883">
    <property type="entry name" value="EAL"/>
    <property type="match status" value="1"/>
</dbReference>
<dbReference type="SMART" id="SM00052">
    <property type="entry name" value="EAL"/>
    <property type="match status" value="1"/>
</dbReference>
<dbReference type="STRING" id="1247936.BN2475_150060"/>
<dbReference type="InterPro" id="IPR052155">
    <property type="entry name" value="Biofilm_reg_signaling"/>
</dbReference>
<gene>
    <name evidence="4" type="ORF">BN2475_150060</name>
</gene>
<sequence>MGRLARLREGLLVAEGDPELVRSKLQAFSRQIPLLYFMLLVNTTAVAITHRHSAPAWLALYVPAALCALCIVRCVRWWRVRQRVLTDDDAVSELRKLLWLVGVLGTAFSLWSRLLFPYGTVFEQAQVAFYMATTLVGCMFCLMHIRVAALLLLSIVILSFSTVLVFTRCPVFIAMAIDMTLVGVALAVIIQLYCQTFTGAVGAQRELQASQQNTQRLSDDNFRLANIDSLTDLPNRRSFFASLRAMSEQTFASSGGFNVGLIDLDGFKQVNDIYGHASGDLVLQEVGARLLALAEPGLFFARLGGDEFGVLAQHKFSNETLVELGERICNALSQPYLVAGNVAELSGTIGWAAFPDAGTTVTQLFERADAALYFGKESRRGTPVIFSTEHETRIRRSSLVTQELRHADLEAELFLEFQPIYDLLTHRPMGLEALGRWHNPRLGMVRPEEFIRIAERTELILRITDVLLRKALDEVARWPSELFLSFNLPAIDISTSARARRLIDIVSASGVPPHRVSFEITETAVTRDFEQAHSALTMIKQAGCRVSLDDFGTGYSSLSYVHRLPFDSIKIDRSFVTDVDSNSASKKIVKSVLDLCRNLGLECVVEGLETAQQAEVVKALGARAVQGYLFSPPLRANAVDTYLRPAPDRGLTVAEAQAQS</sequence>
<accession>A0A1N7RTD0</accession>
<dbReference type="SMART" id="SM00267">
    <property type="entry name" value="GGDEF"/>
    <property type="match status" value="1"/>
</dbReference>
<dbReference type="CDD" id="cd01948">
    <property type="entry name" value="EAL"/>
    <property type="match status" value="1"/>
</dbReference>
<dbReference type="InterPro" id="IPR043128">
    <property type="entry name" value="Rev_trsase/Diguanyl_cyclase"/>
</dbReference>
<dbReference type="InterPro" id="IPR001633">
    <property type="entry name" value="EAL_dom"/>
</dbReference>
<evidence type="ECO:0000259" key="2">
    <source>
        <dbReference type="PROSITE" id="PS50883"/>
    </source>
</evidence>
<evidence type="ECO:0000259" key="3">
    <source>
        <dbReference type="PROSITE" id="PS50887"/>
    </source>
</evidence>
<evidence type="ECO:0000313" key="5">
    <source>
        <dbReference type="Proteomes" id="UP000187012"/>
    </source>
</evidence>
<dbReference type="SUPFAM" id="SSF141868">
    <property type="entry name" value="EAL domain-like"/>
    <property type="match status" value="1"/>
</dbReference>
<dbReference type="InterPro" id="IPR029787">
    <property type="entry name" value="Nucleotide_cyclase"/>
</dbReference>
<dbReference type="Gene3D" id="3.30.70.270">
    <property type="match status" value="1"/>
</dbReference>
<feature type="transmembrane region" description="Helical" evidence="1">
    <location>
        <begin position="128"/>
        <end position="160"/>
    </location>
</feature>
<feature type="transmembrane region" description="Helical" evidence="1">
    <location>
        <begin position="172"/>
        <end position="193"/>
    </location>
</feature>
<dbReference type="AlphaFoldDB" id="A0A1N7RTD0"/>
<reference evidence="4 5" key="1">
    <citation type="submission" date="2016-12" db="EMBL/GenBank/DDBJ databases">
        <authorList>
            <person name="Song W.-J."/>
            <person name="Kurnit D.M."/>
        </authorList>
    </citation>
    <scope>NUCLEOTIDE SEQUENCE [LARGE SCALE GENOMIC DNA]</scope>
    <source>
        <strain evidence="4 5">STM7296</strain>
    </source>
</reference>
<dbReference type="InterPro" id="IPR000160">
    <property type="entry name" value="GGDEF_dom"/>
</dbReference>
<dbReference type="Gene3D" id="3.20.20.450">
    <property type="entry name" value="EAL domain"/>
    <property type="match status" value="1"/>
</dbReference>
<keyword evidence="1" id="KW-1133">Transmembrane helix</keyword>
<dbReference type="Proteomes" id="UP000187012">
    <property type="component" value="Unassembled WGS sequence"/>
</dbReference>
<dbReference type="PROSITE" id="PS50887">
    <property type="entry name" value="GGDEF"/>
    <property type="match status" value="1"/>
</dbReference>
<evidence type="ECO:0000313" key="4">
    <source>
        <dbReference type="EMBL" id="SIT38378.1"/>
    </source>
</evidence>
<dbReference type="CDD" id="cd01949">
    <property type="entry name" value="GGDEF"/>
    <property type="match status" value="1"/>
</dbReference>
<dbReference type="NCBIfam" id="TIGR00254">
    <property type="entry name" value="GGDEF"/>
    <property type="match status" value="1"/>
</dbReference>
<protein>
    <submittedName>
        <fullName evidence="4">Diguanylate cyclase (GGDEF) domain-containing protein</fullName>
    </submittedName>
</protein>
<dbReference type="EMBL" id="CYGX02000015">
    <property type="protein sequence ID" value="SIT38378.1"/>
    <property type="molecule type" value="Genomic_DNA"/>
</dbReference>
<dbReference type="InterPro" id="IPR035919">
    <property type="entry name" value="EAL_sf"/>
</dbReference>
<name>A0A1N7RTD0_9BURK</name>
<feature type="domain" description="GGDEF" evidence="3">
    <location>
        <begin position="255"/>
        <end position="388"/>
    </location>
</feature>
<dbReference type="Pfam" id="PF00563">
    <property type="entry name" value="EAL"/>
    <property type="match status" value="1"/>
</dbReference>
<feature type="domain" description="EAL" evidence="2">
    <location>
        <begin position="397"/>
        <end position="647"/>
    </location>
</feature>
<dbReference type="OrthoDB" id="9804951at2"/>
<feature type="transmembrane region" description="Helical" evidence="1">
    <location>
        <begin position="32"/>
        <end position="50"/>
    </location>
</feature>
<keyword evidence="1" id="KW-0472">Membrane</keyword>
<feature type="transmembrane region" description="Helical" evidence="1">
    <location>
        <begin position="56"/>
        <end position="76"/>
    </location>
</feature>
<proteinExistence type="predicted"/>
<dbReference type="PANTHER" id="PTHR44757:SF2">
    <property type="entry name" value="BIOFILM ARCHITECTURE MAINTENANCE PROTEIN MBAA"/>
    <property type="match status" value="1"/>
</dbReference>
<dbReference type="SUPFAM" id="SSF55073">
    <property type="entry name" value="Nucleotide cyclase"/>
    <property type="match status" value="1"/>
</dbReference>
<evidence type="ECO:0000256" key="1">
    <source>
        <dbReference type="SAM" id="Phobius"/>
    </source>
</evidence>
<dbReference type="Pfam" id="PF00990">
    <property type="entry name" value="GGDEF"/>
    <property type="match status" value="1"/>
</dbReference>
<dbReference type="RefSeq" id="WP_094779001.1">
    <property type="nucleotide sequence ID" value="NZ_CYGX02000015.1"/>
</dbReference>
<keyword evidence="5" id="KW-1185">Reference proteome</keyword>
<keyword evidence="1" id="KW-0812">Transmembrane</keyword>
<organism evidence="4 5">
    <name type="scientific">Paraburkholderia ribeironis</name>
    <dbReference type="NCBI Taxonomy" id="1247936"/>
    <lineage>
        <taxon>Bacteria</taxon>
        <taxon>Pseudomonadati</taxon>
        <taxon>Pseudomonadota</taxon>
        <taxon>Betaproteobacteria</taxon>
        <taxon>Burkholderiales</taxon>
        <taxon>Burkholderiaceae</taxon>
        <taxon>Paraburkholderia</taxon>
    </lineage>
</organism>
<dbReference type="PANTHER" id="PTHR44757">
    <property type="entry name" value="DIGUANYLATE CYCLASE DGCP"/>
    <property type="match status" value="1"/>
</dbReference>